<protein>
    <submittedName>
        <fullName evidence="1">Uncharacterized protein</fullName>
    </submittedName>
</protein>
<evidence type="ECO:0000313" key="2">
    <source>
        <dbReference type="Proteomes" id="UP000004664"/>
    </source>
</evidence>
<gene>
    <name evidence="1" type="ORF">Mettu_0960</name>
</gene>
<dbReference type="HOGENOM" id="CLU_2094027_0_0_6"/>
<dbReference type="Gene3D" id="2.40.10.180">
    <property type="entry name" value="Phage tail proteins"/>
    <property type="match status" value="1"/>
</dbReference>
<dbReference type="EMBL" id="JH109152">
    <property type="protein sequence ID" value="EGW22159.1"/>
    <property type="molecule type" value="Genomic_DNA"/>
</dbReference>
<dbReference type="InterPro" id="IPR053734">
    <property type="entry name" value="Phage_Head-Tail_Connect_sf"/>
</dbReference>
<dbReference type="STRING" id="697282.Mettu_0960"/>
<proteinExistence type="predicted"/>
<keyword evidence="2" id="KW-1185">Reference proteome</keyword>
<organism evidence="1 2">
    <name type="scientific">Methylobacter tundripaludum (strain ATCC BAA-1195 / DSM 17260 / SV96)</name>
    <dbReference type="NCBI Taxonomy" id="697282"/>
    <lineage>
        <taxon>Bacteria</taxon>
        <taxon>Pseudomonadati</taxon>
        <taxon>Pseudomonadota</taxon>
        <taxon>Gammaproteobacteria</taxon>
        <taxon>Methylococcales</taxon>
        <taxon>Methylococcaceae</taxon>
        <taxon>Methylobacter</taxon>
    </lineage>
</organism>
<evidence type="ECO:0000313" key="1">
    <source>
        <dbReference type="EMBL" id="EGW22159.1"/>
    </source>
</evidence>
<reference evidence="1 2" key="1">
    <citation type="submission" date="2011-06" db="EMBL/GenBank/DDBJ databases">
        <title>Genomic sequence of Methylobacter tundripaludum SV96.</title>
        <authorList>
            <consortium name="US DOE Joint Genome Institute"/>
            <person name="Lucas S."/>
            <person name="Han J."/>
            <person name="Lapidus A."/>
            <person name="Cheng J.-F."/>
            <person name="Goodwin L."/>
            <person name="Pitluck S."/>
            <person name="Held B."/>
            <person name="Detter J.C."/>
            <person name="Han C."/>
            <person name="Tapia R."/>
            <person name="Land M."/>
            <person name="Hauser L."/>
            <person name="Kyrpides N."/>
            <person name="Ivanova N."/>
            <person name="Ovchinnikova G."/>
            <person name="Pagani I."/>
            <person name="Klotz M.G."/>
            <person name="Dispirito A.A."/>
            <person name="Murrell J.C."/>
            <person name="Dunfield P."/>
            <person name="Kalyuzhnaya M.G."/>
            <person name="Svenning M."/>
            <person name="Trotsenko Y.A."/>
            <person name="Stein L.Y."/>
            <person name="Woyke T."/>
        </authorList>
    </citation>
    <scope>NUCLEOTIDE SEQUENCE [LARGE SCALE GENOMIC DNA]</scope>
    <source>
        <strain evidence="2">ATCC BAA-1195 / DSM 17260 / SV96</strain>
    </source>
</reference>
<dbReference type="AlphaFoldDB" id="G3IRE8"/>
<accession>G3IRE8</accession>
<dbReference type="Proteomes" id="UP000004664">
    <property type="component" value="Unassembled WGS sequence"/>
</dbReference>
<dbReference type="GO" id="GO:0019068">
    <property type="term" value="P:virion assembly"/>
    <property type="evidence" value="ECO:0007669"/>
    <property type="project" value="InterPro"/>
</dbReference>
<name>G3IRE8_METTV</name>
<sequence length="116" mass="12152">MFSAIDNVIMQAVGDDITLTPPTGSAITPKCVLDAPGGKKGVGRIEWIDNIIAKVDISSVVVNLLESDVPDLGKGWSAVYFGKAYDVSEVLPKGDGVLVVILNQPGNTTAVANGWR</sequence>
<dbReference type="Pfam" id="PF05354">
    <property type="entry name" value="Phage_attach"/>
    <property type="match status" value="1"/>
</dbReference>
<dbReference type="InterPro" id="IPR008018">
    <property type="entry name" value="Phage_tail_attach_FII"/>
</dbReference>